<dbReference type="PANTHER" id="PTHR30522">
    <property type="entry name" value="NUCLEOSIDE TRIPHOSPHATE PYROPHOSPHOHYDROLASE"/>
    <property type="match status" value="1"/>
</dbReference>
<dbReference type="Proteomes" id="UP000233293">
    <property type="component" value="Unassembled WGS sequence"/>
</dbReference>
<dbReference type="AlphaFoldDB" id="A0A2N3PVH0"/>
<dbReference type="InterPro" id="IPR011551">
    <property type="entry name" value="NTP_PyrPHydrolase_MazG"/>
</dbReference>
<dbReference type="InterPro" id="IPR004518">
    <property type="entry name" value="MazG-like_dom"/>
</dbReference>
<dbReference type="GO" id="GO:0006203">
    <property type="term" value="P:dGTP catabolic process"/>
    <property type="evidence" value="ECO:0007669"/>
    <property type="project" value="TreeGrafter"/>
</dbReference>
<feature type="domain" description="NTP pyrophosphohydrolase MazG-like" evidence="2">
    <location>
        <begin position="184"/>
        <end position="253"/>
    </location>
</feature>
<dbReference type="GO" id="GO:0047429">
    <property type="term" value="F:nucleoside triphosphate diphosphatase activity"/>
    <property type="evidence" value="ECO:0007669"/>
    <property type="project" value="TreeGrafter"/>
</dbReference>
<reference evidence="4" key="1">
    <citation type="submission" date="2017-12" db="EMBL/GenBank/DDBJ databases">
        <title>Draft genome sequence of Telmatospirillum siberiense 26-4b1T, an acidotolerant peatland alphaproteobacterium potentially involved in sulfur cycling.</title>
        <authorList>
            <person name="Hausmann B."/>
            <person name="Pjevac P."/>
            <person name="Schreck K."/>
            <person name="Herbold C.W."/>
            <person name="Daims H."/>
            <person name="Wagner M."/>
            <person name="Pester M."/>
            <person name="Loy A."/>
        </authorList>
    </citation>
    <scope>NUCLEOTIDE SEQUENCE [LARGE SCALE GENOMIC DNA]</scope>
    <source>
        <strain evidence="4">26-4b1</strain>
    </source>
</reference>
<sequence>MGRARRPARFLRFRPDDIRLSLRRSAGSENRRLVPDLEERDRLCLSPGPKRPADGAVRRISQSCRRSGEGIEFRFRQIPHFGDDRRSRHGAAARRTDEGASRRRHRRHAGGHAIPARPRRPGRPASPGDQRIHRCSEPARPVAAPGERAGANPLTRADMTLLDLIDGLRLDRTRSAWSRSQTLPQSLAKLKGEIDECRDALDEGDPRALEEELGDILWSLLFALIVAGDEHGLSLERISATALSKLKYRKPWLYEAGRDLSLEEEAALWSKAKEREKTRTRTNGTADRTRPSSQPFSPREEDGLG</sequence>
<dbReference type="GO" id="GO:0046076">
    <property type="term" value="P:dTTP catabolic process"/>
    <property type="evidence" value="ECO:0007669"/>
    <property type="project" value="TreeGrafter"/>
</dbReference>
<dbReference type="GO" id="GO:0046052">
    <property type="term" value="P:UTP catabolic process"/>
    <property type="evidence" value="ECO:0007669"/>
    <property type="project" value="TreeGrafter"/>
</dbReference>
<comment type="caution">
    <text evidence="3">The sequence shown here is derived from an EMBL/GenBank/DDBJ whole genome shotgun (WGS) entry which is preliminary data.</text>
</comment>
<feature type="region of interest" description="Disordered" evidence="1">
    <location>
        <begin position="78"/>
        <end position="152"/>
    </location>
</feature>
<keyword evidence="4" id="KW-1185">Reference proteome</keyword>
<feature type="compositionally biased region" description="Polar residues" evidence="1">
    <location>
        <begin position="281"/>
        <end position="296"/>
    </location>
</feature>
<dbReference type="Pfam" id="PF03819">
    <property type="entry name" value="MazG"/>
    <property type="match status" value="1"/>
</dbReference>
<dbReference type="GO" id="GO:0046081">
    <property type="term" value="P:dUTP catabolic process"/>
    <property type="evidence" value="ECO:0007669"/>
    <property type="project" value="TreeGrafter"/>
</dbReference>
<gene>
    <name evidence="3" type="ORF">CWS72_12115</name>
</gene>
<dbReference type="GO" id="GO:0046061">
    <property type="term" value="P:dATP catabolic process"/>
    <property type="evidence" value="ECO:0007669"/>
    <property type="project" value="TreeGrafter"/>
</dbReference>
<name>A0A2N3PVH0_9PROT</name>
<accession>A0A2N3PVH0</accession>
<evidence type="ECO:0000259" key="2">
    <source>
        <dbReference type="Pfam" id="PF03819"/>
    </source>
</evidence>
<dbReference type="GO" id="GO:0046047">
    <property type="term" value="P:TTP catabolic process"/>
    <property type="evidence" value="ECO:0007669"/>
    <property type="project" value="TreeGrafter"/>
</dbReference>
<organism evidence="3 4">
    <name type="scientific">Telmatospirillum siberiense</name>
    <dbReference type="NCBI Taxonomy" id="382514"/>
    <lineage>
        <taxon>Bacteria</taxon>
        <taxon>Pseudomonadati</taxon>
        <taxon>Pseudomonadota</taxon>
        <taxon>Alphaproteobacteria</taxon>
        <taxon>Rhodospirillales</taxon>
        <taxon>Rhodospirillaceae</taxon>
        <taxon>Telmatospirillum</taxon>
    </lineage>
</organism>
<dbReference type="EMBL" id="PIUM01000012">
    <property type="protein sequence ID" value="PKU24387.1"/>
    <property type="molecule type" value="Genomic_DNA"/>
</dbReference>
<feature type="region of interest" description="Disordered" evidence="1">
    <location>
        <begin position="271"/>
        <end position="305"/>
    </location>
</feature>
<dbReference type="Gene3D" id="1.10.287.1080">
    <property type="entry name" value="MazG-like"/>
    <property type="match status" value="1"/>
</dbReference>
<evidence type="ECO:0000256" key="1">
    <source>
        <dbReference type="SAM" id="MobiDB-lite"/>
    </source>
</evidence>
<protein>
    <recommendedName>
        <fullName evidence="2">NTP pyrophosphohydrolase MazG-like domain-containing protein</fullName>
    </recommendedName>
</protein>
<dbReference type="PANTHER" id="PTHR30522:SF0">
    <property type="entry name" value="NUCLEOSIDE TRIPHOSPHATE PYROPHOSPHOHYDROLASE"/>
    <property type="match status" value="1"/>
</dbReference>
<evidence type="ECO:0000313" key="4">
    <source>
        <dbReference type="Proteomes" id="UP000233293"/>
    </source>
</evidence>
<evidence type="ECO:0000313" key="3">
    <source>
        <dbReference type="EMBL" id="PKU24387.1"/>
    </source>
</evidence>
<proteinExistence type="predicted"/>
<dbReference type="SUPFAM" id="SSF101386">
    <property type="entry name" value="all-alpha NTP pyrophosphatases"/>
    <property type="match status" value="1"/>
</dbReference>